<organism evidence="1 2">
    <name type="scientific">Roseofilum halophilum BLCC-M91</name>
    <dbReference type="NCBI Taxonomy" id="3022259"/>
    <lineage>
        <taxon>Bacteria</taxon>
        <taxon>Bacillati</taxon>
        <taxon>Cyanobacteriota</taxon>
        <taxon>Cyanophyceae</taxon>
        <taxon>Desertifilales</taxon>
        <taxon>Desertifilaceae</taxon>
        <taxon>Roseofilum</taxon>
        <taxon>Roseofilum halophilum</taxon>
    </lineage>
</organism>
<accession>A0ABT7BPL4</accession>
<gene>
    <name evidence="1" type="ORF">PJF56_19950</name>
</gene>
<comment type="caution">
    <text evidence="1">The sequence shown here is derived from an EMBL/GenBank/DDBJ whole genome shotgun (WGS) entry which is preliminary data.</text>
</comment>
<sequence length="543" mass="61879">MFNQLTALGERLNTLELLPPKGYAIQEVTIIVDLDAPQLPPKIVDPIRLPVPHLERNGAKPALLVDRAEYVLPFFPKDKDKAEKKHQLWIDLIEQFIQQTGDKEIRLALEYLENLGDWMGEIYQEANNKDRMNLEKWVDFRYKGDRLCESATIQQWWQQRWLSAQQTTQGTCLLTGQQDDICRILPYKNKGIAGTDGAGVKLTSFDKAAFQSWGWEGCHNAPIGLPRAIALTQAMQWLILSDNHSFKMGNLTYFFWSNLGDGLDLNLAEDIEEIDPREDRYQGILVNATGDRLKVSDVADQDYHLMAVRGMGARVAITSYGTEKADRIINSIREYQQIHLDVTAHTQHPKIYALWKIVSTCLPPGKGIEVVKAQITREFLDYIFTGKPISQSVKIRLLERIAKSGDISQTQAIALKIICKGAAMEQHEIAERYGRIAFLMHRAEVAVRGTEDTSASKAFGSLMRSPRTVFPRLYRLLDIHLKSGKSHREERLLTPLFKGMPSSSELQKIQFNLDEQTAFCEGWWKQKAEYFTKKPESGEKSND</sequence>
<protein>
    <submittedName>
        <fullName evidence="1">Type I-C CRISPR-associated protein Cas8c/Csd1</fullName>
    </submittedName>
</protein>
<reference evidence="1 2" key="1">
    <citation type="submission" date="2023-01" db="EMBL/GenBank/DDBJ databases">
        <title>Novel diversity within Roseofilum (Cyanobacteria; Desertifilaceae) from marine benthic mats with descriptions of four novel species.</title>
        <authorList>
            <person name="Wang Y."/>
            <person name="Berthold D.E."/>
            <person name="Hu J."/>
            <person name="Lefler F.W."/>
            <person name="Laughinghouse H.D. IV."/>
        </authorList>
    </citation>
    <scope>NUCLEOTIDE SEQUENCE [LARGE SCALE GENOMIC DNA]</scope>
    <source>
        <strain evidence="1 2">BLCC-M91</strain>
    </source>
</reference>
<dbReference type="EMBL" id="JAQPOK010000153">
    <property type="protein sequence ID" value="MDJ1181138.1"/>
    <property type="molecule type" value="Genomic_DNA"/>
</dbReference>
<name>A0ABT7BPL4_9CYAN</name>
<keyword evidence="2" id="KW-1185">Reference proteome</keyword>
<dbReference type="Proteomes" id="UP001231370">
    <property type="component" value="Unassembled WGS sequence"/>
</dbReference>
<dbReference type="RefSeq" id="WP_283764438.1">
    <property type="nucleotide sequence ID" value="NZ_JAQPOK010000153.1"/>
</dbReference>
<dbReference type="InterPro" id="IPR010144">
    <property type="entry name" value="CRISPR-assoc_prot_Csd1-typ"/>
</dbReference>
<proteinExistence type="predicted"/>
<dbReference type="Pfam" id="PF09709">
    <property type="entry name" value="Cas_Csd1"/>
    <property type="match status" value="1"/>
</dbReference>
<evidence type="ECO:0000313" key="1">
    <source>
        <dbReference type="EMBL" id="MDJ1181138.1"/>
    </source>
</evidence>
<evidence type="ECO:0000313" key="2">
    <source>
        <dbReference type="Proteomes" id="UP001231370"/>
    </source>
</evidence>